<sequence>MAKFYDGKELVEIRMVDSNSGVNFEDDFFEVGGLKYNEALEAYIVDDIYYLIDYAQSYADGSNTDIDYEIDDAGNVILPDVDVFVSDAEKI</sequence>
<evidence type="ECO:0000313" key="1">
    <source>
        <dbReference type="EMBL" id="DAF53408.1"/>
    </source>
</evidence>
<accession>A0A8S5SR50</accession>
<protein>
    <submittedName>
        <fullName evidence="1">Uncharacterized protein</fullName>
    </submittedName>
</protein>
<reference evidence="1" key="1">
    <citation type="journal article" date="2021" name="Proc. Natl. Acad. Sci. U.S.A.">
        <title>A Catalog of Tens of Thousands of Viruses from Human Metagenomes Reveals Hidden Associations with Chronic Diseases.</title>
        <authorList>
            <person name="Tisza M.J."/>
            <person name="Buck C.B."/>
        </authorList>
    </citation>
    <scope>NUCLEOTIDE SEQUENCE</scope>
    <source>
        <strain evidence="1">CtkyE7</strain>
    </source>
</reference>
<dbReference type="EMBL" id="BK032652">
    <property type="protein sequence ID" value="DAF53408.1"/>
    <property type="molecule type" value="Genomic_DNA"/>
</dbReference>
<organism evidence="1">
    <name type="scientific">Siphoviridae sp. ctkyE7</name>
    <dbReference type="NCBI Taxonomy" id="2827926"/>
    <lineage>
        <taxon>Viruses</taxon>
        <taxon>Duplodnaviria</taxon>
        <taxon>Heunggongvirae</taxon>
        <taxon>Uroviricota</taxon>
        <taxon>Caudoviricetes</taxon>
    </lineage>
</organism>
<proteinExistence type="predicted"/>
<name>A0A8S5SR50_9CAUD</name>